<dbReference type="Proteomes" id="UP000299102">
    <property type="component" value="Unassembled WGS sequence"/>
</dbReference>
<dbReference type="AlphaFoldDB" id="A0A4C1YQP5"/>
<proteinExistence type="predicted"/>
<dbReference type="EMBL" id="BGZK01001326">
    <property type="protein sequence ID" value="GBP77313.1"/>
    <property type="molecule type" value="Genomic_DNA"/>
</dbReference>
<organism evidence="1 2">
    <name type="scientific">Eumeta variegata</name>
    <name type="common">Bagworm moth</name>
    <name type="synonym">Eumeta japonica</name>
    <dbReference type="NCBI Taxonomy" id="151549"/>
    <lineage>
        <taxon>Eukaryota</taxon>
        <taxon>Metazoa</taxon>
        <taxon>Ecdysozoa</taxon>
        <taxon>Arthropoda</taxon>
        <taxon>Hexapoda</taxon>
        <taxon>Insecta</taxon>
        <taxon>Pterygota</taxon>
        <taxon>Neoptera</taxon>
        <taxon>Endopterygota</taxon>
        <taxon>Lepidoptera</taxon>
        <taxon>Glossata</taxon>
        <taxon>Ditrysia</taxon>
        <taxon>Tineoidea</taxon>
        <taxon>Psychidae</taxon>
        <taxon>Oiketicinae</taxon>
        <taxon>Eumeta</taxon>
    </lineage>
</organism>
<comment type="caution">
    <text evidence="1">The sequence shown here is derived from an EMBL/GenBank/DDBJ whole genome shotgun (WGS) entry which is preliminary data.</text>
</comment>
<accession>A0A4C1YQP5</accession>
<name>A0A4C1YQP5_EUMVA</name>
<keyword evidence="2" id="KW-1185">Reference proteome</keyword>
<dbReference type="OrthoDB" id="4069699at2759"/>
<evidence type="ECO:0000313" key="1">
    <source>
        <dbReference type="EMBL" id="GBP77313.1"/>
    </source>
</evidence>
<sequence>MLFQHDAKHLTEVLRMSPISEFRAAGGLAHSARMCDAQAVAGVVLMVARSLLYNEVWRLSGFVDTTYSIITPTRFIANAIELGYTGVTRCFDIPKMSDYEMNCVDIALMEMQRRRAVMEEWYCKYCCCWDKCVCAS</sequence>
<reference evidence="1 2" key="1">
    <citation type="journal article" date="2019" name="Commun. Biol.">
        <title>The bagworm genome reveals a unique fibroin gene that provides high tensile strength.</title>
        <authorList>
            <person name="Kono N."/>
            <person name="Nakamura H."/>
            <person name="Ohtoshi R."/>
            <person name="Tomita M."/>
            <person name="Numata K."/>
            <person name="Arakawa K."/>
        </authorList>
    </citation>
    <scope>NUCLEOTIDE SEQUENCE [LARGE SCALE GENOMIC DNA]</scope>
</reference>
<gene>
    <name evidence="1" type="ORF">EVAR_38131_1</name>
</gene>
<evidence type="ECO:0000313" key="2">
    <source>
        <dbReference type="Proteomes" id="UP000299102"/>
    </source>
</evidence>
<protein>
    <submittedName>
        <fullName evidence="1">Uncharacterized protein</fullName>
    </submittedName>
</protein>